<comment type="caution">
    <text evidence="1">The sequence shown here is derived from an EMBL/GenBank/DDBJ whole genome shotgun (WGS) entry which is preliminary data.</text>
</comment>
<organism evidence="1 2">
    <name type="scientific">Arctium lappa</name>
    <name type="common">Greater burdock</name>
    <name type="synonym">Lappa major</name>
    <dbReference type="NCBI Taxonomy" id="4217"/>
    <lineage>
        <taxon>Eukaryota</taxon>
        <taxon>Viridiplantae</taxon>
        <taxon>Streptophyta</taxon>
        <taxon>Embryophyta</taxon>
        <taxon>Tracheophyta</taxon>
        <taxon>Spermatophyta</taxon>
        <taxon>Magnoliopsida</taxon>
        <taxon>eudicotyledons</taxon>
        <taxon>Gunneridae</taxon>
        <taxon>Pentapetalae</taxon>
        <taxon>asterids</taxon>
        <taxon>campanulids</taxon>
        <taxon>Asterales</taxon>
        <taxon>Asteraceae</taxon>
        <taxon>Carduoideae</taxon>
        <taxon>Cardueae</taxon>
        <taxon>Arctiinae</taxon>
        <taxon>Arctium</taxon>
    </lineage>
</organism>
<reference evidence="2" key="1">
    <citation type="journal article" date="2022" name="Mol. Ecol. Resour.">
        <title>The genomes of chicory, endive, great burdock and yacon provide insights into Asteraceae palaeo-polyploidization history and plant inulin production.</title>
        <authorList>
            <person name="Fan W."/>
            <person name="Wang S."/>
            <person name="Wang H."/>
            <person name="Wang A."/>
            <person name="Jiang F."/>
            <person name="Liu H."/>
            <person name="Zhao H."/>
            <person name="Xu D."/>
            <person name="Zhang Y."/>
        </authorList>
    </citation>
    <scope>NUCLEOTIDE SEQUENCE [LARGE SCALE GENOMIC DNA]</scope>
    <source>
        <strain evidence="2">cv. Niubang</strain>
    </source>
</reference>
<keyword evidence="2" id="KW-1185">Reference proteome</keyword>
<proteinExistence type="predicted"/>
<dbReference type="EMBL" id="CM042051">
    <property type="protein sequence ID" value="KAI3728834.1"/>
    <property type="molecule type" value="Genomic_DNA"/>
</dbReference>
<name>A0ACB9C3G8_ARCLA</name>
<protein>
    <submittedName>
        <fullName evidence="1">Uncharacterized protein</fullName>
    </submittedName>
</protein>
<accession>A0ACB9C3G8</accession>
<dbReference type="Proteomes" id="UP001055879">
    <property type="component" value="Linkage Group LG05"/>
</dbReference>
<gene>
    <name evidence="1" type="ORF">L6452_17478</name>
</gene>
<evidence type="ECO:0000313" key="1">
    <source>
        <dbReference type="EMBL" id="KAI3728834.1"/>
    </source>
</evidence>
<evidence type="ECO:0000313" key="2">
    <source>
        <dbReference type="Proteomes" id="UP001055879"/>
    </source>
</evidence>
<reference evidence="1 2" key="2">
    <citation type="journal article" date="2022" name="Mol. Ecol. Resour.">
        <title>The genomes of chicory, endive, great burdock and yacon provide insights into Asteraceae paleo-polyploidization history and plant inulin production.</title>
        <authorList>
            <person name="Fan W."/>
            <person name="Wang S."/>
            <person name="Wang H."/>
            <person name="Wang A."/>
            <person name="Jiang F."/>
            <person name="Liu H."/>
            <person name="Zhao H."/>
            <person name="Xu D."/>
            <person name="Zhang Y."/>
        </authorList>
    </citation>
    <scope>NUCLEOTIDE SEQUENCE [LARGE SCALE GENOMIC DNA]</scope>
    <source>
        <strain evidence="2">cv. Niubang</strain>
    </source>
</reference>
<sequence>MAILQSSNGNRFDARFPNKKTLDSISKIRGNFIEFVITVLEAALRVKYLHGTPSYQSTIFFKQPRLSGNVVHTRE</sequence>